<evidence type="ECO:0000256" key="6">
    <source>
        <dbReference type="RuleBase" id="RU361157"/>
    </source>
</evidence>
<dbReference type="STRING" id="37928.SAMN04489742_0735"/>
<dbReference type="PANTHER" id="PTHR43229:SF2">
    <property type="entry name" value="NODULATION PROTEIN J"/>
    <property type="match status" value="1"/>
</dbReference>
<evidence type="ECO:0000256" key="3">
    <source>
        <dbReference type="ARBA" id="ARBA00022989"/>
    </source>
</evidence>
<feature type="transmembrane region" description="Helical" evidence="6">
    <location>
        <begin position="287"/>
        <end position="308"/>
    </location>
</feature>
<dbReference type="InterPro" id="IPR047817">
    <property type="entry name" value="ABC2_TM_bact-type"/>
</dbReference>
<evidence type="ECO:0000256" key="2">
    <source>
        <dbReference type="ARBA" id="ARBA00022692"/>
    </source>
</evidence>
<gene>
    <name evidence="9" type="ORF">SAMN04489742_0735</name>
</gene>
<dbReference type="InterPro" id="IPR051784">
    <property type="entry name" value="Nod_factor_ABC_transporter"/>
</dbReference>
<feature type="domain" description="ABC transmembrane type-2" evidence="8">
    <location>
        <begin position="76"/>
        <end position="315"/>
    </location>
</feature>
<dbReference type="GO" id="GO:0043190">
    <property type="term" value="C:ATP-binding cassette (ABC) transporter complex"/>
    <property type="evidence" value="ECO:0007669"/>
    <property type="project" value="InterPro"/>
</dbReference>
<dbReference type="PRINTS" id="PR00164">
    <property type="entry name" value="ABC2TRNSPORT"/>
</dbReference>
<dbReference type="OrthoDB" id="9778589at2"/>
<dbReference type="EMBL" id="FNKH01000002">
    <property type="protein sequence ID" value="SDQ34376.1"/>
    <property type="molecule type" value="Genomic_DNA"/>
</dbReference>
<comment type="similarity">
    <text evidence="6">Belongs to the ABC-2 integral membrane protein family.</text>
</comment>
<dbReference type="PANTHER" id="PTHR43229">
    <property type="entry name" value="NODULATION PROTEIN J"/>
    <property type="match status" value="1"/>
</dbReference>
<evidence type="ECO:0000313" key="10">
    <source>
        <dbReference type="Proteomes" id="UP000181917"/>
    </source>
</evidence>
<feature type="transmembrane region" description="Helical" evidence="6">
    <location>
        <begin position="174"/>
        <end position="195"/>
    </location>
</feature>
<evidence type="ECO:0000256" key="4">
    <source>
        <dbReference type="ARBA" id="ARBA00023136"/>
    </source>
</evidence>
<keyword evidence="3 6" id="KW-1133">Transmembrane helix</keyword>
<protein>
    <recommendedName>
        <fullName evidence="6">Transport permease protein</fullName>
    </recommendedName>
</protein>
<keyword evidence="6" id="KW-1003">Cell membrane</keyword>
<dbReference type="Pfam" id="PF01061">
    <property type="entry name" value="ABC2_membrane"/>
    <property type="match status" value="1"/>
</dbReference>
<keyword evidence="6" id="KW-0813">Transport</keyword>
<dbReference type="InterPro" id="IPR013525">
    <property type="entry name" value="ABC2_TM"/>
</dbReference>
<reference evidence="9 10" key="1">
    <citation type="submission" date="2016-10" db="EMBL/GenBank/DDBJ databases">
        <authorList>
            <person name="de Groot N.N."/>
        </authorList>
    </citation>
    <scope>NUCLEOTIDE SEQUENCE [LARGE SCALE GENOMIC DNA]</scope>
    <source>
        <strain evidence="9 10">DSM 20117</strain>
    </source>
</reference>
<evidence type="ECO:0000256" key="1">
    <source>
        <dbReference type="ARBA" id="ARBA00004141"/>
    </source>
</evidence>
<evidence type="ECO:0000256" key="7">
    <source>
        <dbReference type="SAM" id="MobiDB-lite"/>
    </source>
</evidence>
<feature type="transmembrane region" description="Helical" evidence="6">
    <location>
        <begin position="115"/>
        <end position="135"/>
    </location>
</feature>
<sequence>MTEDHLPPRSTQPGSGQPGPTPSPGPASARETDAATPLLSLHVPLTPEQSAAKARKYGSLYFAEHWIRTMRGYGWTVAMTAVGTPLVYLYAMGVGLASLVDANTNATLDAGNGAVVSYLTFVAPALLATAGIMVASEENTYPVMSGFKWRRTYYGPNASPLGSHQLVNGHALGVSFRLLLTTGIYFAFLLLFEAVPGSTGWIMIFAAALGGMAFGLPLMAYAASIQEDRGQFAMVQRFIVMPLFLFSGTFFPLASMPWAVQWIGWVSPLWHSAELGRVLSYGYGEPAWLTITHVLYLAVLALAGWVFAQRVYERRLGK</sequence>
<dbReference type="AlphaFoldDB" id="A0A1H1A4V2"/>
<feature type="region of interest" description="Disordered" evidence="7">
    <location>
        <begin position="1"/>
        <end position="32"/>
    </location>
</feature>
<dbReference type="InterPro" id="IPR000412">
    <property type="entry name" value="ABC_2_transport"/>
</dbReference>
<keyword evidence="4 6" id="KW-0472">Membrane</keyword>
<dbReference type="Proteomes" id="UP000181917">
    <property type="component" value="Unassembled WGS sequence"/>
</dbReference>
<dbReference type="RefSeq" id="WP_083339550.1">
    <property type="nucleotide sequence ID" value="NZ_CP018863.1"/>
</dbReference>
<evidence type="ECO:0000259" key="8">
    <source>
        <dbReference type="PROSITE" id="PS51012"/>
    </source>
</evidence>
<comment type="subcellular location">
    <subcellularLocation>
        <location evidence="6">Cell membrane</location>
        <topology evidence="6">Multi-pass membrane protein</topology>
    </subcellularLocation>
    <subcellularLocation>
        <location evidence="1">Membrane</location>
        <topology evidence="1">Multi-pass membrane protein</topology>
    </subcellularLocation>
</comment>
<feature type="transmembrane region" description="Helical" evidence="6">
    <location>
        <begin position="201"/>
        <end position="222"/>
    </location>
</feature>
<feature type="transmembrane region" description="Helical" evidence="6">
    <location>
        <begin position="243"/>
        <end position="267"/>
    </location>
</feature>
<name>A0A1H1A4V2_9MICC</name>
<evidence type="ECO:0000256" key="5">
    <source>
        <dbReference type="ARBA" id="ARBA00023251"/>
    </source>
</evidence>
<accession>A0A1H1A4V2</accession>
<evidence type="ECO:0000313" key="9">
    <source>
        <dbReference type="EMBL" id="SDQ34376.1"/>
    </source>
</evidence>
<proteinExistence type="inferred from homology"/>
<feature type="transmembrane region" description="Helical" evidence="6">
    <location>
        <begin position="73"/>
        <end position="95"/>
    </location>
</feature>
<dbReference type="GO" id="GO:0140359">
    <property type="term" value="F:ABC-type transporter activity"/>
    <property type="evidence" value="ECO:0007669"/>
    <property type="project" value="InterPro"/>
</dbReference>
<dbReference type="PROSITE" id="PS51012">
    <property type="entry name" value="ABC_TM2"/>
    <property type="match status" value="1"/>
</dbReference>
<keyword evidence="5" id="KW-0046">Antibiotic resistance</keyword>
<dbReference type="GO" id="GO:0046677">
    <property type="term" value="P:response to antibiotic"/>
    <property type="evidence" value="ECO:0007669"/>
    <property type="project" value="UniProtKB-KW"/>
</dbReference>
<keyword evidence="2 6" id="KW-0812">Transmembrane</keyword>
<keyword evidence="10" id="KW-1185">Reference proteome</keyword>
<organism evidence="9 10">
    <name type="scientific">Crystallibacter crystallopoietes</name>
    <dbReference type="NCBI Taxonomy" id="37928"/>
    <lineage>
        <taxon>Bacteria</taxon>
        <taxon>Bacillati</taxon>
        <taxon>Actinomycetota</taxon>
        <taxon>Actinomycetes</taxon>
        <taxon>Micrococcales</taxon>
        <taxon>Micrococcaceae</taxon>
        <taxon>Crystallibacter</taxon>
    </lineage>
</organism>